<accession>A0A9P6XZR2</accession>
<feature type="transmembrane region" description="Helical" evidence="1">
    <location>
        <begin position="68"/>
        <end position="101"/>
    </location>
</feature>
<comment type="caution">
    <text evidence="2">The sequence shown here is derived from an EMBL/GenBank/DDBJ whole genome shotgun (WGS) entry which is preliminary data.</text>
</comment>
<evidence type="ECO:0000256" key="1">
    <source>
        <dbReference type="SAM" id="Phobius"/>
    </source>
</evidence>
<dbReference type="Proteomes" id="UP000717996">
    <property type="component" value="Unassembled WGS sequence"/>
</dbReference>
<sequence>MTNEAIEQMLMTLKLKELLEVFLPSTAHLHFKTAESASVFYHFHAGKRLPLDSVDFTMRLSQHIDGIVIIYIQMTIIFCLSSSSVAPLPAFSAALFVVLLVAPLQD</sequence>
<dbReference type="AlphaFoldDB" id="A0A9P6XZR2"/>
<gene>
    <name evidence="2" type="ORF">G6F51_011130</name>
</gene>
<dbReference type="EMBL" id="JAANIT010002541">
    <property type="protein sequence ID" value="KAG1536142.1"/>
    <property type="molecule type" value="Genomic_DNA"/>
</dbReference>
<keyword evidence="1" id="KW-0472">Membrane</keyword>
<protein>
    <submittedName>
        <fullName evidence="2">Uncharacterized protein</fullName>
    </submittedName>
</protein>
<organism evidence="2 3">
    <name type="scientific">Rhizopus oryzae</name>
    <name type="common">Mucormycosis agent</name>
    <name type="synonym">Rhizopus arrhizus var. delemar</name>
    <dbReference type="NCBI Taxonomy" id="64495"/>
    <lineage>
        <taxon>Eukaryota</taxon>
        <taxon>Fungi</taxon>
        <taxon>Fungi incertae sedis</taxon>
        <taxon>Mucoromycota</taxon>
        <taxon>Mucoromycotina</taxon>
        <taxon>Mucoromycetes</taxon>
        <taxon>Mucorales</taxon>
        <taxon>Mucorineae</taxon>
        <taxon>Rhizopodaceae</taxon>
        <taxon>Rhizopus</taxon>
    </lineage>
</organism>
<reference evidence="2" key="1">
    <citation type="journal article" date="2020" name="Microb. Genom.">
        <title>Genetic diversity of clinical and environmental Mucorales isolates obtained from an investigation of mucormycosis cases among solid organ transplant recipients.</title>
        <authorList>
            <person name="Nguyen M.H."/>
            <person name="Kaul D."/>
            <person name="Muto C."/>
            <person name="Cheng S.J."/>
            <person name="Richter R.A."/>
            <person name="Bruno V.M."/>
            <person name="Liu G."/>
            <person name="Beyhan S."/>
            <person name="Sundermann A.J."/>
            <person name="Mounaud S."/>
            <person name="Pasculle A.W."/>
            <person name="Nierman W.C."/>
            <person name="Driscoll E."/>
            <person name="Cumbie R."/>
            <person name="Clancy C.J."/>
            <person name="Dupont C.L."/>
        </authorList>
    </citation>
    <scope>NUCLEOTIDE SEQUENCE</scope>
    <source>
        <strain evidence="2">GL16</strain>
    </source>
</reference>
<keyword evidence="1" id="KW-0812">Transmembrane</keyword>
<evidence type="ECO:0000313" key="3">
    <source>
        <dbReference type="Proteomes" id="UP000717996"/>
    </source>
</evidence>
<evidence type="ECO:0000313" key="2">
    <source>
        <dbReference type="EMBL" id="KAG1536142.1"/>
    </source>
</evidence>
<proteinExistence type="predicted"/>
<keyword evidence="1" id="KW-1133">Transmembrane helix</keyword>
<name>A0A9P6XZR2_RHIOR</name>